<gene>
    <name evidence="2" type="ORF">HannXRQ_Chr04g0118001</name>
    <name evidence="1" type="ORF">HanXRQr2_Chr04g0178311</name>
</gene>
<dbReference type="Proteomes" id="UP000215914">
    <property type="component" value="Chromosome 4"/>
</dbReference>
<evidence type="ECO:0000313" key="3">
    <source>
        <dbReference type="Proteomes" id="UP000215914"/>
    </source>
</evidence>
<evidence type="ECO:0000313" key="2">
    <source>
        <dbReference type="EMBL" id="OTG29050.1"/>
    </source>
</evidence>
<proteinExistence type="predicted"/>
<dbReference type="Gramene" id="mRNA:HanXRQr2_Chr04g0178311">
    <property type="protein sequence ID" value="CDS:HanXRQr2_Chr04g0178311.1"/>
    <property type="gene ID" value="HanXRQr2_Chr04g0178311"/>
</dbReference>
<organism evidence="2 3">
    <name type="scientific">Helianthus annuus</name>
    <name type="common">Common sunflower</name>
    <dbReference type="NCBI Taxonomy" id="4232"/>
    <lineage>
        <taxon>Eukaryota</taxon>
        <taxon>Viridiplantae</taxon>
        <taxon>Streptophyta</taxon>
        <taxon>Embryophyta</taxon>
        <taxon>Tracheophyta</taxon>
        <taxon>Spermatophyta</taxon>
        <taxon>Magnoliopsida</taxon>
        <taxon>eudicotyledons</taxon>
        <taxon>Gunneridae</taxon>
        <taxon>Pentapetalae</taxon>
        <taxon>asterids</taxon>
        <taxon>campanulids</taxon>
        <taxon>Asterales</taxon>
        <taxon>Asteraceae</taxon>
        <taxon>Asteroideae</taxon>
        <taxon>Heliantheae alliance</taxon>
        <taxon>Heliantheae</taxon>
        <taxon>Helianthus</taxon>
    </lineage>
</organism>
<dbReference type="EMBL" id="CM007893">
    <property type="protein sequence ID" value="OTG29050.1"/>
    <property type="molecule type" value="Genomic_DNA"/>
</dbReference>
<reference evidence="1" key="3">
    <citation type="submission" date="2020-06" db="EMBL/GenBank/DDBJ databases">
        <title>Helianthus annuus Genome sequencing and assembly Release 2.</title>
        <authorList>
            <person name="Gouzy J."/>
            <person name="Langlade N."/>
            <person name="Munos S."/>
        </authorList>
    </citation>
    <scope>NUCLEOTIDE SEQUENCE</scope>
    <source>
        <tissue evidence="1">Leaves</tissue>
    </source>
</reference>
<reference evidence="2" key="2">
    <citation type="submission" date="2017-02" db="EMBL/GenBank/DDBJ databases">
        <title>Sunflower complete genome.</title>
        <authorList>
            <person name="Langlade N."/>
            <person name="Munos S."/>
        </authorList>
    </citation>
    <scope>NUCLEOTIDE SEQUENCE [LARGE SCALE GENOMIC DNA]</scope>
    <source>
        <tissue evidence="2">Leaves</tissue>
    </source>
</reference>
<accession>A0A251V0B8</accession>
<dbReference type="AlphaFoldDB" id="A0A251V0B8"/>
<dbReference type="InParanoid" id="A0A251V0B8"/>
<sequence>MYSTLTIDPIFLIPFNEFNMLNKAIWYLHHHHHFDKLYLSHLNQIYIKLHKMAFVPDLKKTPTTTKSLFKIKNNTHHHHHHRSGGYRIQCVRVMIQQCLIDPMVVSRSGGGQQIRC</sequence>
<name>A0A251V0B8_HELAN</name>
<evidence type="ECO:0000313" key="1">
    <source>
        <dbReference type="EMBL" id="KAF5811166.1"/>
    </source>
</evidence>
<dbReference type="EMBL" id="MNCJ02000319">
    <property type="protein sequence ID" value="KAF5811166.1"/>
    <property type="molecule type" value="Genomic_DNA"/>
</dbReference>
<keyword evidence="3" id="KW-1185">Reference proteome</keyword>
<protein>
    <submittedName>
        <fullName evidence="2">Uncharacterized protein</fullName>
    </submittedName>
</protein>
<reference evidence="1 3" key="1">
    <citation type="journal article" date="2017" name="Nature">
        <title>The sunflower genome provides insights into oil metabolism, flowering and Asterid evolution.</title>
        <authorList>
            <person name="Badouin H."/>
            <person name="Gouzy J."/>
            <person name="Grassa C.J."/>
            <person name="Murat F."/>
            <person name="Staton S.E."/>
            <person name="Cottret L."/>
            <person name="Lelandais-Briere C."/>
            <person name="Owens G.L."/>
            <person name="Carrere S."/>
            <person name="Mayjonade B."/>
            <person name="Legrand L."/>
            <person name="Gill N."/>
            <person name="Kane N.C."/>
            <person name="Bowers J.E."/>
            <person name="Hubner S."/>
            <person name="Bellec A."/>
            <person name="Berard A."/>
            <person name="Berges H."/>
            <person name="Blanchet N."/>
            <person name="Boniface M.C."/>
            <person name="Brunel D."/>
            <person name="Catrice O."/>
            <person name="Chaidir N."/>
            <person name="Claudel C."/>
            <person name="Donnadieu C."/>
            <person name="Faraut T."/>
            <person name="Fievet G."/>
            <person name="Helmstetter N."/>
            <person name="King M."/>
            <person name="Knapp S.J."/>
            <person name="Lai Z."/>
            <person name="Le Paslier M.C."/>
            <person name="Lippi Y."/>
            <person name="Lorenzon L."/>
            <person name="Mandel J.R."/>
            <person name="Marage G."/>
            <person name="Marchand G."/>
            <person name="Marquand E."/>
            <person name="Bret-Mestries E."/>
            <person name="Morien E."/>
            <person name="Nambeesan S."/>
            <person name="Nguyen T."/>
            <person name="Pegot-Espagnet P."/>
            <person name="Pouilly N."/>
            <person name="Raftis F."/>
            <person name="Sallet E."/>
            <person name="Schiex T."/>
            <person name="Thomas J."/>
            <person name="Vandecasteele C."/>
            <person name="Vares D."/>
            <person name="Vear F."/>
            <person name="Vautrin S."/>
            <person name="Crespi M."/>
            <person name="Mangin B."/>
            <person name="Burke J.M."/>
            <person name="Salse J."/>
            <person name="Munos S."/>
            <person name="Vincourt P."/>
            <person name="Rieseberg L.H."/>
            <person name="Langlade N.B."/>
        </authorList>
    </citation>
    <scope>NUCLEOTIDE SEQUENCE [LARGE SCALE GENOMIC DNA]</scope>
    <source>
        <strain evidence="3">cv. SF193</strain>
        <tissue evidence="1">Leaves</tissue>
    </source>
</reference>